<dbReference type="EMBL" id="CP155573">
    <property type="protein sequence ID" value="XFO66232.1"/>
    <property type="molecule type" value="Genomic_DNA"/>
</dbReference>
<proteinExistence type="predicted"/>
<reference evidence="5" key="1">
    <citation type="submission" date="2024-05" db="EMBL/GenBank/DDBJ databases">
        <title>Isolation and characterization of Sporomusa carbonis sp. nov., a carboxydotrophic hydrogenogen in the genus of Sporomusa isolated from a charcoal burning pile.</title>
        <authorList>
            <person name="Boeer T."/>
            <person name="Rosenbaum F."/>
            <person name="Eysell L."/>
            <person name="Mueller V."/>
            <person name="Daniel R."/>
            <person name="Poehlein A."/>
        </authorList>
    </citation>
    <scope>NUCLEOTIDE SEQUENCE [LARGE SCALE GENOMIC DNA]</scope>
    <source>
        <strain evidence="5">DSM 10669</strain>
    </source>
</reference>
<dbReference type="SUPFAM" id="SSF52518">
    <property type="entry name" value="Thiamin diphosphate-binding fold (THDP-binding)"/>
    <property type="match status" value="1"/>
</dbReference>
<keyword evidence="2 5" id="KW-0560">Oxidoreductase</keyword>
<dbReference type="Proteomes" id="UP000216752">
    <property type="component" value="Chromosome"/>
</dbReference>
<dbReference type="InterPro" id="IPR033248">
    <property type="entry name" value="Transketolase_C"/>
</dbReference>
<keyword evidence="3" id="KW-0786">Thiamine pyrophosphate</keyword>
<dbReference type="InterPro" id="IPR009014">
    <property type="entry name" value="Transketo_C/PFOR_II"/>
</dbReference>
<dbReference type="PANTHER" id="PTHR43257:SF2">
    <property type="entry name" value="PYRUVATE DEHYDROGENASE E1 COMPONENT SUBUNIT BETA"/>
    <property type="match status" value="1"/>
</dbReference>
<dbReference type="SMART" id="SM00861">
    <property type="entry name" value="Transket_pyr"/>
    <property type="match status" value="1"/>
</dbReference>
<feature type="domain" description="Transketolase-like pyrimidine-binding" evidence="4">
    <location>
        <begin position="4"/>
        <end position="179"/>
    </location>
</feature>
<dbReference type="Pfam" id="PF02780">
    <property type="entry name" value="Transketolase_C"/>
    <property type="match status" value="1"/>
</dbReference>
<dbReference type="PANTHER" id="PTHR43257">
    <property type="entry name" value="PYRUVATE DEHYDROGENASE E1 COMPONENT BETA SUBUNIT"/>
    <property type="match status" value="1"/>
</dbReference>
<dbReference type="EC" id="1.2.4.4" evidence="5"/>
<dbReference type="Gene3D" id="3.40.50.970">
    <property type="match status" value="1"/>
</dbReference>
<evidence type="ECO:0000313" key="5">
    <source>
        <dbReference type="EMBL" id="XFO66232.1"/>
    </source>
</evidence>
<dbReference type="NCBIfam" id="NF006667">
    <property type="entry name" value="PRK09212.1"/>
    <property type="match status" value="1"/>
</dbReference>
<dbReference type="GO" id="GO:0003863">
    <property type="term" value="F:branched-chain 2-oxo acid dehydrogenase activity"/>
    <property type="evidence" value="ECO:0007669"/>
    <property type="project" value="UniProtKB-EC"/>
</dbReference>
<dbReference type="InterPro" id="IPR005475">
    <property type="entry name" value="Transketolase-like_Pyr-bd"/>
</dbReference>
<name>A0ABZ3IKN2_9FIRM</name>
<accession>A0ABZ3IKN2</accession>
<protein>
    <submittedName>
        <fullName evidence="5">2-oxoisovalerate dehydrogenase subunit beta</fullName>
        <ecNumber evidence="5">1.2.4.4</ecNumber>
    </submittedName>
</protein>
<dbReference type="Pfam" id="PF02779">
    <property type="entry name" value="Transket_pyr"/>
    <property type="match status" value="1"/>
</dbReference>
<evidence type="ECO:0000256" key="3">
    <source>
        <dbReference type="ARBA" id="ARBA00023052"/>
    </source>
</evidence>
<dbReference type="CDD" id="cd07036">
    <property type="entry name" value="TPP_PYR_E1-PDHc-beta_like"/>
    <property type="match status" value="1"/>
</dbReference>
<dbReference type="SUPFAM" id="SSF52922">
    <property type="entry name" value="TK C-terminal domain-like"/>
    <property type="match status" value="1"/>
</dbReference>
<dbReference type="InterPro" id="IPR029061">
    <property type="entry name" value="THDP-binding"/>
</dbReference>
<dbReference type="Gene3D" id="3.40.50.920">
    <property type="match status" value="1"/>
</dbReference>
<comment type="cofactor">
    <cofactor evidence="1">
        <name>thiamine diphosphate</name>
        <dbReference type="ChEBI" id="CHEBI:58937"/>
    </cofactor>
</comment>
<dbReference type="RefSeq" id="WP_094607540.1">
    <property type="nucleotide sequence ID" value="NZ_CP155573.1"/>
</dbReference>
<evidence type="ECO:0000256" key="2">
    <source>
        <dbReference type="ARBA" id="ARBA00023002"/>
    </source>
</evidence>
<organism evidence="5 6">
    <name type="scientific">Sporomusa silvacetica DSM 10669</name>
    <dbReference type="NCBI Taxonomy" id="1123289"/>
    <lineage>
        <taxon>Bacteria</taxon>
        <taxon>Bacillati</taxon>
        <taxon>Bacillota</taxon>
        <taxon>Negativicutes</taxon>
        <taxon>Selenomonadales</taxon>
        <taxon>Sporomusaceae</taxon>
        <taxon>Sporomusa</taxon>
    </lineage>
</organism>
<gene>
    <name evidence="5" type="primary">bfmBAB</name>
    <name evidence="5" type="ORF">SPSIL_023820</name>
</gene>
<evidence type="ECO:0000256" key="1">
    <source>
        <dbReference type="ARBA" id="ARBA00001964"/>
    </source>
</evidence>
<keyword evidence="6" id="KW-1185">Reference proteome</keyword>
<evidence type="ECO:0000259" key="4">
    <source>
        <dbReference type="SMART" id="SM00861"/>
    </source>
</evidence>
<sequence length="323" mass="34268">MSKKSISQAINAALTEEMTRDGNIYLMGEDIGLCAGCFGVTKGIIEKYGEDRVIETPIAETGFCAMAVGSAVTGKRPVVELMFADFVSLAFNPIVMEAAKLRYVSGGKATVPIVFRAAQGAGGHFGLHHSNCVEGWLMNSPGLIVVSPSTAADAKGLLKAAIRSDNPVVFLEHKMMYGVKGEVPEGDYIIPLGKADVVKEGKDVTVIASQLMRTYTEAAIKEVEKEGISVELIDPRTILPFDIETFAASAKKTGRVIIVHEHPKTGGVGGEFAAAITEQCFAELKKPVKRVCGADISVGMGDVEPHIFPTAGSIADAIRDIVK</sequence>
<evidence type="ECO:0000313" key="6">
    <source>
        <dbReference type="Proteomes" id="UP000216752"/>
    </source>
</evidence>